<keyword evidence="4" id="KW-1185">Reference proteome</keyword>
<dbReference type="KEGG" id="mjd:JDM601_2421"/>
<feature type="domain" description="Methyltransferase" evidence="2">
    <location>
        <begin position="52"/>
        <end position="92"/>
    </location>
</feature>
<protein>
    <recommendedName>
        <fullName evidence="2">Methyltransferase domain-containing protein</fullName>
    </recommendedName>
</protein>
<evidence type="ECO:0000256" key="1">
    <source>
        <dbReference type="SAM" id="MobiDB-lite"/>
    </source>
</evidence>
<dbReference type="InterPro" id="IPR029063">
    <property type="entry name" value="SAM-dependent_MTases_sf"/>
</dbReference>
<proteinExistence type="predicted"/>
<gene>
    <name evidence="3" type="ordered locus">JDM601_2421</name>
</gene>
<accession>F5YVK0</accession>
<evidence type="ECO:0000313" key="4">
    <source>
        <dbReference type="Proteomes" id="UP000009224"/>
    </source>
</evidence>
<dbReference type="AlphaFoldDB" id="F5YVK0"/>
<dbReference type="EMBL" id="CP002329">
    <property type="protein sequence ID" value="AEF36421.1"/>
    <property type="molecule type" value="Genomic_DNA"/>
</dbReference>
<dbReference type="STRING" id="875328.JDM601_2421"/>
<dbReference type="InterPro" id="IPR025714">
    <property type="entry name" value="Methyltranfer_dom"/>
</dbReference>
<feature type="compositionally biased region" description="Polar residues" evidence="1">
    <location>
        <begin position="115"/>
        <end position="124"/>
    </location>
</feature>
<name>F5YVK0_MYCSD</name>
<sequence length="139" mass="14557">MTGASGPSAGDAERFEEIYRAAAGLPAATPWDIGGAQPVVRRLVALGAIKGAVLDPGTGPGHHAVHFAEHGFAATGVDVSETAIEGARANARLRRPGSGRSHSGWRSSNRCWTASWRTPRSGKSTPPGWISFSTRRACR</sequence>
<evidence type="ECO:0000313" key="3">
    <source>
        <dbReference type="EMBL" id="AEF36421.1"/>
    </source>
</evidence>
<dbReference type="Gene3D" id="3.40.50.150">
    <property type="entry name" value="Vaccinia Virus protein VP39"/>
    <property type="match status" value="1"/>
</dbReference>
<dbReference type="HOGENOM" id="CLU_1842927_0_0_11"/>
<dbReference type="SUPFAM" id="SSF53335">
    <property type="entry name" value="S-adenosyl-L-methionine-dependent methyltransferases"/>
    <property type="match status" value="1"/>
</dbReference>
<organism evidence="3 4">
    <name type="scientific">Mycolicibacter sinensis (strain JDM601)</name>
    <name type="common">Mycobacterium sinense</name>
    <dbReference type="NCBI Taxonomy" id="875328"/>
    <lineage>
        <taxon>Bacteria</taxon>
        <taxon>Bacillati</taxon>
        <taxon>Actinomycetota</taxon>
        <taxon>Actinomycetes</taxon>
        <taxon>Mycobacteriales</taxon>
        <taxon>Mycobacteriaceae</taxon>
        <taxon>Mycolicibacter</taxon>
    </lineage>
</organism>
<feature type="region of interest" description="Disordered" evidence="1">
    <location>
        <begin position="115"/>
        <end position="139"/>
    </location>
</feature>
<dbReference type="eggNOG" id="COG0500">
    <property type="taxonomic scope" value="Bacteria"/>
</dbReference>
<dbReference type="CDD" id="cd02440">
    <property type="entry name" value="AdoMet_MTases"/>
    <property type="match status" value="1"/>
</dbReference>
<evidence type="ECO:0000259" key="2">
    <source>
        <dbReference type="Pfam" id="PF13847"/>
    </source>
</evidence>
<dbReference type="Proteomes" id="UP000009224">
    <property type="component" value="Chromosome"/>
</dbReference>
<reference evidence="3 4" key="1">
    <citation type="journal article" date="2011" name="J. Bacteriol.">
        <title>Complete genome sequence of a novel clinical isolate, the nontuberculous Mycobacterium strain JDM601.</title>
        <authorList>
            <person name="Zhang Z.Y."/>
            <person name="Sun Z.Q."/>
            <person name="Wang Z.L."/>
            <person name="Wen Z.L."/>
            <person name="Sun Q.W."/>
            <person name="Zhu Z.Q."/>
            <person name="Song Y.Z."/>
            <person name="Zhao J.W."/>
            <person name="Wang H.H."/>
            <person name="Zhang S.L."/>
            <person name="Guo X.K."/>
        </authorList>
    </citation>
    <scope>NUCLEOTIDE SEQUENCE [LARGE SCALE GENOMIC DNA]</scope>
    <source>
        <strain evidence="3 4">JDM601</strain>
    </source>
</reference>
<dbReference type="Pfam" id="PF13847">
    <property type="entry name" value="Methyltransf_31"/>
    <property type="match status" value="1"/>
</dbReference>